<evidence type="ECO:0000313" key="2">
    <source>
        <dbReference type="Proteomes" id="UP000010523"/>
    </source>
</evidence>
<reference evidence="1 2" key="1">
    <citation type="journal article" date="2012" name="Appl. Environ. Microbiol.">
        <title>Genome Sequence of Thermotolerant Bacillus methanolicus: Features and Regulation Related to Methylotrophy and Production of L-Lysine and L-Glutamate from Methanol.</title>
        <authorList>
            <person name="Heggeset T.M."/>
            <person name="Krog A."/>
            <person name="Balzer S."/>
            <person name="Wentzel A."/>
            <person name="Ellingsen T.E."/>
            <person name="Brautaset T."/>
        </authorList>
    </citation>
    <scope>NUCLEOTIDE SEQUENCE [LARGE SCALE GENOMIC DNA]</scope>
    <source>
        <strain evidence="1 2">PB1</strain>
    </source>
</reference>
<evidence type="ECO:0000313" key="1">
    <source>
        <dbReference type="EMBL" id="EIJ78473.1"/>
    </source>
</evidence>
<organism evidence="1 2">
    <name type="scientific">Bacillus methanolicus PB1</name>
    <dbReference type="NCBI Taxonomy" id="997296"/>
    <lineage>
        <taxon>Bacteria</taxon>
        <taxon>Bacillati</taxon>
        <taxon>Bacillota</taxon>
        <taxon>Bacilli</taxon>
        <taxon>Bacillales</taxon>
        <taxon>Bacillaceae</taxon>
        <taxon>Bacillus</taxon>
    </lineage>
</organism>
<proteinExistence type="predicted"/>
<comment type="caution">
    <text evidence="1">The sequence shown here is derived from an EMBL/GenBank/DDBJ whole genome shotgun (WGS) entry which is preliminary data.</text>
</comment>
<sequence>MRLPIEVTNVHYYGGERSNNSLLMLQCKVILFQATLVGGWNNYEIY</sequence>
<dbReference type="AlphaFoldDB" id="I3DW52"/>
<dbReference type="PATRIC" id="fig|997296.3.peg.2742"/>
<gene>
    <name evidence="1" type="ORF">PB1_12984</name>
</gene>
<dbReference type="Proteomes" id="UP000010523">
    <property type="component" value="Unassembled WGS sequence"/>
</dbReference>
<dbReference type="STRING" id="997296.PB1_12984"/>
<protein>
    <submittedName>
        <fullName evidence="1">Uncharacterized protein</fullName>
    </submittedName>
</protein>
<keyword evidence="2" id="KW-1185">Reference proteome</keyword>
<dbReference type="EMBL" id="AFEU01000003">
    <property type="protein sequence ID" value="EIJ78473.1"/>
    <property type="molecule type" value="Genomic_DNA"/>
</dbReference>
<name>I3DW52_BACMT</name>
<accession>I3DW52</accession>